<evidence type="ECO:0000256" key="5">
    <source>
        <dbReference type="ARBA" id="ARBA00022679"/>
    </source>
</evidence>
<keyword evidence="6 7" id="KW-0949">S-adenosyl-L-methionine</keyword>
<evidence type="ECO:0000256" key="3">
    <source>
        <dbReference type="ARBA" id="ARBA00022490"/>
    </source>
</evidence>
<evidence type="ECO:0000256" key="1">
    <source>
        <dbReference type="ARBA" id="ARBA00004496"/>
    </source>
</evidence>
<comment type="subcellular location">
    <subcellularLocation>
        <location evidence="1 7">Cytoplasm</location>
    </subcellularLocation>
</comment>
<feature type="active site" evidence="7">
    <location>
        <position position="94"/>
    </location>
</feature>
<evidence type="ECO:0000256" key="2">
    <source>
        <dbReference type="ARBA" id="ARBA00005369"/>
    </source>
</evidence>
<protein>
    <recommendedName>
        <fullName evidence="7">Protein-L-isoaspartate O-methyltransferase</fullName>
        <ecNumber evidence="7">2.1.1.77</ecNumber>
    </recommendedName>
    <alternativeName>
        <fullName evidence="7">L-isoaspartyl protein carboxyl methyltransferase</fullName>
    </alternativeName>
    <alternativeName>
        <fullName evidence="7">Protein L-isoaspartyl methyltransferase</fullName>
    </alternativeName>
    <alternativeName>
        <fullName evidence="7">Protein-beta-aspartate methyltransferase</fullName>
        <shortName evidence="7">PIMT</shortName>
    </alternativeName>
</protein>
<gene>
    <name evidence="7" type="primary">pcm</name>
    <name evidence="9" type="ORF">CKO21_06715</name>
</gene>
<keyword evidence="4 7" id="KW-0489">Methyltransferase</keyword>
<comment type="catalytic activity">
    <reaction evidence="7">
        <text>[protein]-L-isoaspartate + S-adenosyl-L-methionine = [protein]-L-isoaspartate alpha-methyl ester + S-adenosyl-L-homocysteine</text>
        <dbReference type="Rhea" id="RHEA:12705"/>
        <dbReference type="Rhea" id="RHEA-COMP:12143"/>
        <dbReference type="Rhea" id="RHEA-COMP:12144"/>
        <dbReference type="ChEBI" id="CHEBI:57856"/>
        <dbReference type="ChEBI" id="CHEBI:59789"/>
        <dbReference type="ChEBI" id="CHEBI:90596"/>
        <dbReference type="ChEBI" id="CHEBI:90598"/>
        <dbReference type="EC" id="2.1.1.77"/>
    </reaction>
</comment>
<dbReference type="PROSITE" id="PS01279">
    <property type="entry name" value="PCMT"/>
    <property type="match status" value="1"/>
</dbReference>
<keyword evidence="10" id="KW-1185">Reference proteome</keyword>
<dbReference type="Proteomes" id="UP000778970">
    <property type="component" value="Unassembled WGS sequence"/>
</dbReference>
<sequence>MARTNGGDAPKRPGGTAPNTPDQRWPYAEARQQLADTVAREVAATAEELGFDRLDDDVRAALERVPRHLFVPEALRADAYANRPLPIGHGQTISQPYIVAITTQLCRPGPDSRVLEIGTGCGYQAAMLAELAGDVISIEAVPELADTARTRLADLGYDNIRVMTADGSSGLPAEAPFDAIAVTAAAPEDVRDALAKQLAPRGRLVVPVELATRQGLLGLQGAQTLCQVIKDADGRVHTRSVLPVAFVPLVGGTSTG</sequence>
<dbReference type="GO" id="GO:0030091">
    <property type="term" value="P:protein repair"/>
    <property type="evidence" value="ECO:0007669"/>
    <property type="project" value="UniProtKB-UniRule"/>
</dbReference>
<feature type="region of interest" description="Disordered" evidence="8">
    <location>
        <begin position="1"/>
        <end position="24"/>
    </location>
</feature>
<dbReference type="GO" id="GO:0004719">
    <property type="term" value="F:protein-L-isoaspartate (D-aspartate) O-methyltransferase activity"/>
    <property type="evidence" value="ECO:0007669"/>
    <property type="project" value="UniProtKB-UniRule"/>
</dbReference>
<evidence type="ECO:0000313" key="9">
    <source>
        <dbReference type="EMBL" id="MBK1696935.1"/>
    </source>
</evidence>
<comment type="function">
    <text evidence="7">Catalyzes the methyl esterification of L-isoaspartyl residues in peptides and proteins that result from spontaneous decomposition of normal L-aspartyl and L-asparaginyl residues. It plays a role in the repair and/or degradation of damaged proteins.</text>
</comment>
<dbReference type="EMBL" id="NRRE01000020">
    <property type="protein sequence ID" value="MBK1696935.1"/>
    <property type="molecule type" value="Genomic_DNA"/>
</dbReference>
<name>A0A934QI23_9PROT</name>
<dbReference type="PANTHER" id="PTHR11579">
    <property type="entry name" value="PROTEIN-L-ISOASPARTATE O-METHYLTRANSFERASE"/>
    <property type="match status" value="1"/>
</dbReference>
<dbReference type="NCBIfam" id="TIGR00080">
    <property type="entry name" value="pimt"/>
    <property type="match status" value="1"/>
</dbReference>
<evidence type="ECO:0000256" key="8">
    <source>
        <dbReference type="SAM" id="MobiDB-lite"/>
    </source>
</evidence>
<dbReference type="GO" id="GO:0032259">
    <property type="term" value="P:methylation"/>
    <property type="evidence" value="ECO:0007669"/>
    <property type="project" value="UniProtKB-KW"/>
</dbReference>
<evidence type="ECO:0000256" key="7">
    <source>
        <dbReference type="HAMAP-Rule" id="MF_00090"/>
    </source>
</evidence>
<dbReference type="PANTHER" id="PTHR11579:SF0">
    <property type="entry name" value="PROTEIN-L-ISOASPARTATE(D-ASPARTATE) O-METHYLTRANSFERASE"/>
    <property type="match status" value="1"/>
</dbReference>
<dbReference type="NCBIfam" id="NF001453">
    <property type="entry name" value="PRK00312.1"/>
    <property type="match status" value="1"/>
</dbReference>
<keyword evidence="5 7" id="KW-0808">Transferase</keyword>
<dbReference type="HAMAP" id="MF_00090">
    <property type="entry name" value="PIMT"/>
    <property type="match status" value="1"/>
</dbReference>
<evidence type="ECO:0000256" key="6">
    <source>
        <dbReference type="ARBA" id="ARBA00022691"/>
    </source>
</evidence>
<accession>A0A934QI23</accession>
<dbReference type="AlphaFoldDB" id="A0A934QI23"/>
<keyword evidence="3 7" id="KW-0963">Cytoplasm</keyword>
<dbReference type="InterPro" id="IPR029063">
    <property type="entry name" value="SAM-dependent_MTases_sf"/>
</dbReference>
<evidence type="ECO:0000256" key="4">
    <source>
        <dbReference type="ARBA" id="ARBA00022603"/>
    </source>
</evidence>
<dbReference type="EC" id="2.1.1.77" evidence="7"/>
<proteinExistence type="inferred from homology"/>
<dbReference type="FunFam" id="3.40.50.150:FF:000010">
    <property type="entry name" value="Protein-L-isoaspartate O-methyltransferase"/>
    <property type="match status" value="1"/>
</dbReference>
<evidence type="ECO:0000313" key="10">
    <source>
        <dbReference type="Proteomes" id="UP000778970"/>
    </source>
</evidence>
<reference evidence="9" key="1">
    <citation type="submission" date="2017-08" db="EMBL/GenBank/DDBJ databases">
        <authorList>
            <person name="Imhoff J.F."/>
            <person name="Rahn T."/>
            <person name="Kuenzel S."/>
            <person name="Neulinger S.C."/>
        </authorList>
    </citation>
    <scope>NUCLEOTIDE SEQUENCE</scope>
    <source>
        <strain evidence="9">DSM 9154</strain>
    </source>
</reference>
<reference evidence="9" key="2">
    <citation type="journal article" date="2020" name="Microorganisms">
        <title>Osmotic Adaptation and Compatible Solute Biosynthesis of Phototrophic Bacteria as Revealed from Genome Analyses.</title>
        <authorList>
            <person name="Imhoff J.F."/>
            <person name="Rahn T."/>
            <person name="Kunzel S."/>
            <person name="Keller A."/>
            <person name="Neulinger S.C."/>
        </authorList>
    </citation>
    <scope>NUCLEOTIDE SEQUENCE</scope>
    <source>
        <strain evidence="9">DSM 9154</strain>
    </source>
</reference>
<dbReference type="Gene3D" id="3.40.50.150">
    <property type="entry name" value="Vaccinia Virus protein VP39"/>
    <property type="match status" value="1"/>
</dbReference>
<organism evidence="9 10">
    <name type="scientific">Rhodovibrio salinarum</name>
    <dbReference type="NCBI Taxonomy" id="1087"/>
    <lineage>
        <taxon>Bacteria</taxon>
        <taxon>Pseudomonadati</taxon>
        <taxon>Pseudomonadota</taxon>
        <taxon>Alphaproteobacteria</taxon>
        <taxon>Rhodospirillales</taxon>
        <taxon>Rhodovibrionaceae</taxon>
        <taxon>Rhodovibrio</taxon>
    </lineage>
</organism>
<dbReference type="GO" id="GO:0005737">
    <property type="term" value="C:cytoplasm"/>
    <property type="evidence" value="ECO:0007669"/>
    <property type="project" value="UniProtKB-SubCell"/>
</dbReference>
<dbReference type="CDD" id="cd02440">
    <property type="entry name" value="AdoMet_MTases"/>
    <property type="match status" value="1"/>
</dbReference>
<comment type="similarity">
    <text evidence="2 7">Belongs to the methyltransferase superfamily. L-isoaspartyl/D-aspartyl protein methyltransferase family.</text>
</comment>
<dbReference type="SUPFAM" id="SSF53335">
    <property type="entry name" value="S-adenosyl-L-methionine-dependent methyltransferases"/>
    <property type="match status" value="1"/>
</dbReference>
<comment type="caution">
    <text evidence="9">The sequence shown here is derived from an EMBL/GenBank/DDBJ whole genome shotgun (WGS) entry which is preliminary data.</text>
</comment>
<dbReference type="Pfam" id="PF01135">
    <property type="entry name" value="PCMT"/>
    <property type="match status" value="1"/>
</dbReference>
<dbReference type="RefSeq" id="WP_081728381.1">
    <property type="nucleotide sequence ID" value="NZ_NRRE01000020.1"/>
</dbReference>
<dbReference type="InterPro" id="IPR000682">
    <property type="entry name" value="PCMT"/>
</dbReference>